<feature type="compositionally biased region" description="Polar residues" evidence="1">
    <location>
        <begin position="15"/>
        <end position="27"/>
    </location>
</feature>
<evidence type="ECO:0000313" key="2">
    <source>
        <dbReference type="EMBL" id="SEC41091.1"/>
    </source>
</evidence>
<organism evidence="2 3">
    <name type="scientific">Rhodococcus jostii</name>
    <dbReference type="NCBI Taxonomy" id="132919"/>
    <lineage>
        <taxon>Bacteria</taxon>
        <taxon>Bacillati</taxon>
        <taxon>Actinomycetota</taxon>
        <taxon>Actinomycetes</taxon>
        <taxon>Mycobacteriales</taxon>
        <taxon>Nocardiaceae</taxon>
        <taxon>Rhodococcus</taxon>
    </lineage>
</organism>
<feature type="compositionally biased region" description="Basic and acidic residues" evidence="1">
    <location>
        <begin position="1"/>
        <end position="10"/>
    </location>
</feature>
<evidence type="ECO:0000313" key="3">
    <source>
        <dbReference type="Proteomes" id="UP000183407"/>
    </source>
</evidence>
<accession>A0A1H4SB52</accession>
<dbReference type="RefSeq" id="WP_240319680.1">
    <property type="nucleotide sequence ID" value="NZ_FNTL01000004.1"/>
</dbReference>
<name>A0A1H4SB52_RHOJO</name>
<feature type="region of interest" description="Disordered" evidence="1">
    <location>
        <begin position="1"/>
        <end position="36"/>
    </location>
</feature>
<dbReference type="Proteomes" id="UP000183407">
    <property type="component" value="Unassembled WGS sequence"/>
</dbReference>
<gene>
    <name evidence="2" type="ORF">SAMN04490220_1567</name>
</gene>
<proteinExistence type="predicted"/>
<sequence>MADHDTDRRSLPLLSESTPATALATNRNHARLPDPGHRHRDLSLEFGAIAALGAELLRKRYALLAFATARAPQSADTAASDPESPVLTAPAVHRDRGRHRVAVRVHRGRARRGRTLLLEATPAEAGAAFRAALDDWATVRTGPEVPRGYVPTEAELAASARSLIRVDYDNGGELLTHQPIGPDVAVLSDELECSISDDDGCALLVPVAAAPGWTLPRLTF</sequence>
<reference evidence="3" key="1">
    <citation type="submission" date="2016-10" db="EMBL/GenBank/DDBJ databases">
        <authorList>
            <person name="Varghese N."/>
        </authorList>
    </citation>
    <scope>NUCLEOTIDE SEQUENCE [LARGE SCALE GENOMIC DNA]</scope>
    <source>
        <strain evidence="3">DSM 44719</strain>
    </source>
</reference>
<dbReference type="EMBL" id="FNTL01000004">
    <property type="protein sequence ID" value="SEC41091.1"/>
    <property type="molecule type" value="Genomic_DNA"/>
</dbReference>
<evidence type="ECO:0000256" key="1">
    <source>
        <dbReference type="SAM" id="MobiDB-lite"/>
    </source>
</evidence>
<protein>
    <submittedName>
        <fullName evidence="2">Uncharacterized protein</fullName>
    </submittedName>
</protein>
<dbReference type="AlphaFoldDB" id="A0A1H4SB52"/>